<evidence type="ECO:0008006" key="4">
    <source>
        <dbReference type="Google" id="ProtNLM"/>
    </source>
</evidence>
<dbReference type="RefSeq" id="WP_109228721.1">
    <property type="nucleotide sequence ID" value="NZ_PYHR01000002.1"/>
</dbReference>
<protein>
    <recommendedName>
        <fullName evidence="4">DUF559 domain-containing protein</fullName>
    </recommendedName>
</protein>
<dbReference type="EMBL" id="PYHR01000002">
    <property type="protein sequence ID" value="PWD50339.1"/>
    <property type="molecule type" value="Genomic_DNA"/>
</dbReference>
<evidence type="ECO:0000313" key="3">
    <source>
        <dbReference type="Proteomes" id="UP000245166"/>
    </source>
</evidence>
<reference evidence="2 3" key="1">
    <citation type="submission" date="2018-03" db="EMBL/GenBank/DDBJ databases">
        <title>Genome assembly of novel Miniimonas species PCH200.</title>
        <authorList>
            <person name="Thakur V."/>
            <person name="Kumar V."/>
            <person name="Singh D."/>
        </authorList>
    </citation>
    <scope>NUCLEOTIDE SEQUENCE [LARGE SCALE GENOMIC DNA]</scope>
    <source>
        <strain evidence="2 3">PCH200</strain>
    </source>
</reference>
<sequence length="323" mass="35031">MTDERLTTPFERTADRPAVPPPAWHDRDAPRRGYPVLTPTLPSLVRFRGCWAGRIEAVRSELIGVRRGVFVTAGDAAPDPELLAIAAVEKRLTTEYAFSHRTAARLSGLWVPPWDGSVHITQGAKPAGQGRGDRTLVRHHVDLPDGDLRTVSGLVVTSLELTAVDCARDLTCVQALPVVDSALLVGADKDVMQARLAGSVGGRGVRAARETVDLATGRIGSPAESRVRARVVMDGLPRPQTLIRVATPDGPLEVDLGWEEVKVGIEVHGRGKYSSGADPFDEAVRRERLFDVGWAILDVRTDQRSADYLARTRTALRRRGGLA</sequence>
<dbReference type="OrthoDB" id="5517693at2"/>
<dbReference type="AlphaFoldDB" id="A0A2U1ZTM0"/>
<organism evidence="2 3">
    <name type="scientific">Serinibacter arcticus</name>
    <dbReference type="NCBI Taxonomy" id="1655435"/>
    <lineage>
        <taxon>Bacteria</taxon>
        <taxon>Bacillati</taxon>
        <taxon>Actinomycetota</taxon>
        <taxon>Actinomycetes</taxon>
        <taxon>Micrococcales</taxon>
        <taxon>Beutenbergiaceae</taxon>
        <taxon>Serinibacter</taxon>
    </lineage>
</organism>
<dbReference type="Proteomes" id="UP000245166">
    <property type="component" value="Unassembled WGS sequence"/>
</dbReference>
<accession>A0A2U1ZTM0</accession>
<proteinExistence type="predicted"/>
<evidence type="ECO:0000256" key="1">
    <source>
        <dbReference type="SAM" id="MobiDB-lite"/>
    </source>
</evidence>
<evidence type="ECO:0000313" key="2">
    <source>
        <dbReference type="EMBL" id="PWD50339.1"/>
    </source>
</evidence>
<name>A0A2U1ZTM0_9MICO</name>
<gene>
    <name evidence="2" type="ORF">C8046_06395</name>
</gene>
<keyword evidence="3" id="KW-1185">Reference proteome</keyword>
<comment type="caution">
    <text evidence="2">The sequence shown here is derived from an EMBL/GenBank/DDBJ whole genome shotgun (WGS) entry which is preliminary data.</text>
</comment>
<feature type="region of interest" description="Disordered" evidence="1">
    <location>
        <begin position="1"/>
        <end position="32"/>
    </location>
</feature>